<evidence type="ECO:0000313" key="3">
    <source>
        <dbReference type="Proteomes" id="UP000605848"/>
    </source>
</evidence>
<dbReference type="SMART" id="SM00903">
    <property type="entry name" value="Flavin_Reduct"/>
    <property type="match status" value="1"/>
</dbReference>
<name>A0A936ZEH2_9HYPH</name>
<dbReference type="RefSeq" id="WP_202055857.1">
    <property type="nucleotide sequence ID" value="NZ_JAEQMY010000003.1"/>
</dbReference>
<dbReference type="SUPFAM" id="SSF50475">
    <property type="entry name" value="FMN-binding split barrel"/>
    <property type="match status" value="1"/>
</dbReference>
<keyword evidence="3" id="KW-1185">Reference proteome</keyword>
<dbReference type="Gene3D" id="2.30.110.10">
    <property type="entry name" value="Electron Transport, Fmn-binding Protein, Chain A"/>
    <property type="match status" value="1"/>
</dbReference>
<dbReference type="PANTHER" id="PTHR43812:SF2">
    <property type="entry name" value="FLAVIN REDUCTASE LIKE DOMAIN-CONTAINING PROTEIN"/>
    <property type="match status" value="1"/>
</dbReference>
<dbReference type="InterPro" id="IPR002563">
    <property type="entry name" value="Flavin_Rdtase-like_dom"/>
</dbReference>
<accession>A0A936ZEH2</accession>
<feature type="domain" description="Flavin reductase like" evidence="1">
    <location>
        <begin position="19"/>
        <end position="166"/>
    </location>
</feature>
<dbReference type="EMBL" id="JAEQMY010000003">
    <property type="protein sequence ID" value="MBL0402998.1"/>
    <property type="molecule type" value="Genomic_DNA"/>
</dbReference>
<dbReference type="Proteomes" id="UP000605848">
    <property type="component" value="Unassembled WGS sequence"/>
</dbReference>
<dbReference type="PANTHER" id="PTHR43812">
    <property type="entry name" value="BLR2425 PROTEIN"/>
    <property type="match status" value="1"/>
</dbReference>
<gene>
    <name evidence="2" type="ORF">JKG68_03360</name>
</gene>
<sequence length="202" mass="22041">MFYETSTNAHGLPHDPFKAIVTPRPIGWITSMSARGEVNLSPYSFFNAVSERPPMVAFSSAGRKDALTFVEETGEFVCNLATYDLRDQMNATSAVLPRGENEMEHAGLTAAPSRMVKPPRVAEALAALECKWLQTVPLAPLGGGEPSYYLVIGQVVGIHIDDRYIVNGIVDTAAMRPIARSGYRDYFVATPETKFSITRPGS</sequence>
<reference evidence="2" key="1">
    <citation type="submission" date="2021-01" db="EMBL/GenBank/DDBJ databases">
        <title>Microvirga sp.</title>
        <authorList>
            <person name="Kim M.K."/>
        </authorList>
    </citation>
    <scope>NUCLEOTIDE SEQUENCE</scope>
    <source>
        <strain evidence="2">5420S-16</strain>
    </source>
</reference>
<proteinExistence type="predicted"/>
<dbReference type="InterPro" id="IPR012349">
    <property type="entry name" value="Split_barrel_FMN-bd"/>
</dbReference>
<dbReference type="GO" id="GO:0016646">
    <property type="term" value="F:oxidoreductase activity, acting on the CH-NH group of donors, NAD or NADP as acceptor"/>
    <property type="evidence" value="ECO:0007669"/>
    <property type="project" value="UniProtKB-ARBA"/>
</dbReference>
<dbReference type="AlphaFoldDB" id="A0A936ZEH2"/>
<protein>
    <submittedName>
        <fullName evidence="2">Flavin reductase family protein</fullName>
    </submittedName>
</protein>
<evidence type="ECO:0000259" key="1">
    <source>
        <dbReference type="SMART" id="SM00903"/>
    </source>
</evidence>
<evidence type="ECO:0000313" key="2">
    <source>
        <dbReference type="EMBL" id="MBL0402998.1"/>
    </source>
</evidence>
<comment type="caution">
    <text evidence="2">The sequence shown here is derived from an EMBL/GenBank/DDBJ whole genome shotgun (WGS) entry which is preliminary data.</text>
</comment>
<dbReference type="Pfam" id="PF01613">
    <property type="entry name" value="Flavin_Reduct"/>
    <property type="match status" value="1"/>
</dbReference>
<organism evidence="2 3">
    <name type="scientific">Microvirga aerilata</name>
    <dbReference type="NCBI Taxonomy" id="670292"/>
    <lineage>
        <taxon>Bacteria</taxon>
        <taxon>Pseudomonadati</taxon>
        <taxon>Pseudomonadota</taxon>
        <taxon>Alphaproteobacteria</taxon>
        <taxon>Hyphomicrobiales</taxon>
        <taxon>Methylobacteriaceae</taxon>
        <taxon>Microvirga</taxon>
    </lineage>
</organism>
<dbReference type="GO" id="GO:0010181">
    <property type="term" value="F:FMN binding"/>
    <property type="evidence" value="ECO:0007669"/>
    <property type="project" value="InterPro"/>
</dbReference>